<keyword evidence="2" id="KW-0677">Repeat</keyword>
<evidence type="ECO:0000256" key="2">
    <source>
        <dbReference type="ARBA" id="ARBA00022737"/>
    </source>
</evidence>
<dbReference type="GO" id="GO:0043565">
    <property type="term" value="F:sequence-specific DNA binding"/>
    <property type="evidence" value="ECO:0007669"/>
    <property type="project" value="TreeGrafter"/>
</dbReference>
<dbReference type="PANTHER" id="PTHR24408">
    <property type="entry name" value="ZINC FINGER PROTEIN"/>
    <property type="match status" value="1"/>
</dbReference>
<reference evidence="8 9" key="1">
    <citation type="submission" date="2024-03" db="EMBL/GenBank/DDBJ databases">
        <title>Adaptation during the transition from Ophiocordyceps entomopathogen to insect associate is accompanied by gene loss and intensified selection.</title>
        <authorList>
            <person name="Ward C.M."/>
            <person name="Onetto C.A."/>
            <person name="Borneman A.R."/>
        </authorList>
    </citation>
    <scope>NUCLEOTIDE SEQUENCE [LARGE SCALE GENOMIC DNA]</scope>
    <source>
        <strain evidence="8">AWRI1</strain>
        <tissue evidence="8">Single Adult Female</tissue>
    </source>
</reference>
<gene>
    <name evidence="8" type="ORF">V9T40_006778</name>
</gene>
<dbReference type="AlphaFoldDB" id="A0AAN9U0D7"/>
<comment type="caution">
    <text evidence="8">The sequence shown here is derived from an EMBL/GenBank/DDBJ whole genome shotgun (WGS) entry which is preliminary data.</text>
</comment>
<evidence type="ECO:0000256" key="3">
    <source>
        <dbReference type="ARBA" id="ARBA00022771"/>
    </source>
</evidence>
<keyword evidence="9" id="KW-1185">Reference proteome</keyword>
<dbReference type="Proteomes" id="UP001367676">
    <property type="component" value="Unassembled WGS sequence"/>
</dbReference>
<feature type="compositionally biased region" description="Low complexity" evidence="6">
    <location>
        <begin position="475"/>
        <end position="494"/>
    </location>
</feature>
<dbReference type="GO" id="GO:0000981">
    <property type="term" value="F:DNA-binding transcription factor activity, RNA polymerase II-specific"/>
    <property type="evidence" value="ECO:0007669"/>
    <property type="project" value="TreeGrafter"/>
</dbReference>
<dbReference type="Gene3D" id="3.30.160.60">
    <property type="entry name" value="Classic Zinc Finger"/>
    <property type="match status" value="2"/>
</dbReference>
<dbReference type="InterPro" id="IPR013087">
    <property type="entry name" value="Znf_C2H2_type"/>
</dbReference>
<dbReference type="GO" id="GO:0005634">
    <property type="term" value="C:nucleus"/>
    <property type="evidence" value="ECO:0007669"/>
    <property type="project" value="TreeGrafter"/>
</dbReference>
<organism evidence="8 9">
    <name type="scientific">Parthenolecanium corni</name>
    <dbReference type="NCBI Taxonomy" id="536013"/>
    <lineage>
        <taxon>Eukaryota</taxon>
        <taxon>Metazoa</taxon>
        <taxon>Ecdysozoa</taxon>
        <taxon>Arthropoda</taxon>
        <taxon>Hexapoda</taxon>
        <taxon>Insecta</taxon>
        <taxon>Pterygota</taxon>
        <taxon>Neoptera</taxon>
        <taxon>Paraneoptera</taxon>
        <taxon>Hemiptera</taxon>
        <taxon>Sternorrhyncha</taxon>
        <taxon>Coccoidea</taxon>
        <taxon>Coccidae</taxon>
        <taxon>Parthenolecanium</taxon>
    </lineage>
</organism>
<dbReference type="PANTHER" id="PTHR24408:SF58">
    <property type="entry name" value="TRANSCRIPTION FACTOR (TFIIIA), PUTATIVE (AFU_ORTHOLOGUE AFUA_1G05150)-RELATED"/>
    <property type="match status" value="1"/>
</dbReference>
<evidence type="ECO:0000256" key="5">
    <source>
        <dbReference type="PROSITE-ProRule" id="PRU00042"/>
    </source>
</evidence>
<evidence type="ECO:0000313" key="9">
    <source>
        <dbReference type="Proteomes" id="UP001367676"/>
    </source>
</evidence>
<dbReference type="PROSITE" id="PS00028">
    <property type="entry name" value="ZINC_FINGER_C2H2_1"/>
    <property type="match status" value="5"/>
</dbReference>
<dbReference type="PROSITE" id="PS50157">
    <property type="entry name" value="ZINC_FINGER_C2H2_2"/>
    <property type="match status" value="3"/>
</dbReference>
<evidence type="ECO:0000256" key="6">
    <source>
        <dbReference type="SAM" id="MobiDB-lite"/>
    </source>
</evidence>
<keyword evidence="4" id="KW-0862">Zinc</keyword>
<feature type="domain" description="C2H2-type" evidence="7">
    <location>
        <begin position="418"/>
        <end position="446"/>
    </location>
</feature>
<keyword evidence="1" id="KW-0479">Metal-binding</keyword>
<dbReference type="SMART" id="SM00355">
    <property type="entry name" value="ZnF_C2H2"/>
    <property type="match status" value="8"/>
</dbReference>
<dbReference type="GO" id="GO:0008270">
    <property type="term" value="F:zinc ion binding"/>
    <property type="evidence" value="ECO:0007669"/>
    <property type="project" value="UniProtKB-KW"/>
</dbReference>
<evidence type="ECO:0000259" key="7">
    <source>
        <dbReference type="PROSITE" id="PS50157"/>
    </source>
</evidence>
<proteinExistence type="predicted"/>
<evidence type="ECO:0000256" key="4">
    <source>
        <dbReference type="ARBA" id="ARBA00022833"/>
    </source>
</evidence>
<evidence type="ECO:0000256" key="1">
    <source>
        <dbReference type="ARBA" id="ARBA00022723"/>
    </source>
</evidence>
<feature type="domain" description="C2H2-type" evidence="7">
    <location>
        <begin position="135"/>
        <end position="163"/>
    </location>
</feature>
<evidence type="ECO:0000313" key="8">
    <source>
        <dbReference type="EMBL" id="KAK7602804.1"/>
    </source>
</evidence>
<sequence>MRIQRLQDIHQLRLFYRTGRPRRSHNSKHYRCVMCPQRTSTKAEMAAHIAKAHSFLKLTAPAVQDVDGLAVQKTAPVSGNLAIIKTNLKTKPALNDRIASARQKRFALLENMTTSEILMRSSVKCVPCAETAPLWQCLACRQQFVDRMDLHDHVQLRHVESEENKSGPLKLRMLGHCCEVCGRCFDELEYMIGHHLAMHPDANPPSFKYLQDSSHCAMLCFTCLQYYRRSEKWFTDHNCANSVDLEALEKTKCAVSIDPGFLCDVCAATFRFKCVYQYHRVISHRGVTEIDWENLKPATIPFSCENCDKGFLKINDFQTHACDTAADKLPLPTNTRVVECPQCTSKLANAAVLRRHIKSVHEPWTQTDKERKGRGGKSCRPDVPTIRCSFCEEVKFMTSKDMLAHAKEVHNQELRNPYYCAKCDKQFTSNPQLTEHYETYHTGPEDKQTVMAVAGWRSTPTTTPCSIRAPSAAANTSTRWSTSGTTSGTSGNTSSRAIGAVAACRLRVR</sequence>
<dbReference type="EMBL" id="JBBCAQ010000007">
    <property type="protein sequence ID" value="KAK7602804.1"/>
    <property type="molecule type" value="Genomic_DNA"/>
</dbReference>
<keyword evidence="3 5" id="KW-0863">Zinc-finger</keyword>
<protein>
    <recommendedName>
        <fullName evidence="7">C2H2-type domain-containing protein</fullName>
    </recommendedName>
</protein>
<dbReference type="Pfam" id="PF00096">
    <property type="entry name" value="zf-C2H2"/>
    <property type="match status" value="1"/>
</dbReference>
<name>A0AAN9U0D7_9HEMI</name>
<accession>A0AAN9U0D7</accession>
<feature type="region of interest" description="Disordered" evidence="6">
    <location>
        <begin position="464"/>
        <end position="494"/>
    </location>
</feature>
<feature type="domain" description="C2H2-type" evidence="7">
    <location>
        <begin position="176"/>
        <end position="204"/>
    </location>
</feature>